<evidence type="ECO:0000256" key="1">
    <source>
        <dbReference type="ARBA" id="ARBA00022553"/>
    </source>
</evidence>
<dbReference type="Pfam" id="PF00196">
    <property type="entry name" value="GerE"/>
    <property type="match status" value="1"/>
</dbReference>
<evidence type="ECO:0000256" key="2">
    <source>
        <dbReference type="ARBA" id="ARBA00023015"/>
    </source>
</evidence>
<dbReference type="InterPro" id="IPR058245">
    <property type="entry name" value="NreC/VraR/RcsB-like_REC"/>
</dbReference>
<keyword evidence="4" id="KW-0804">Transcription</keyword>
<dbReference type="InterPro" id="IPR001789">
    <property type="entry name" value="Sig_transdc_resp-reg_receiver"/>
</dbReference>
<dbReference type="SUPFAM" id="SSF46894">
    <property type="entry name" value="C-terminal effector domain of the bipartite response regulators"/>
    <property type="match status" value="1"/>
</dbReference>
<keyword evidence="2" id="KW-0805">Transcription regulation</keyword>
<feature type="domain" description="Response regulatory" evidence="7">
    <location>
        <begin position="5"/>
        <end position="121"/>
    </location>
</feature>
<accession>A0A7X0VUM8</accession>
<dbReference type="PROSITE" id="PS50110">
    <property type="entry name" value="RESPONSE_REGULATORY"/>
    <property type="match status" value="1"/>
</dbReference>
<organism evidence="8 9">
    <name type="scientific">Cohnella zeiphila</name>
    <dbReference type="NCBI Taxonomy" id="2761120"/>
    <lineage>
        <taxon>Bacteria</taxon>
        <taxon>Bacillati</taxon>
        <taxon>Bacillota</taxon>
        <taxon>Bacilli</taxon>
        <taxon>Bacillales</taxon>
        <taxon>Paenibacillaceae</taxon>
        <taxon>Cohnella</taxon>
    </lineage>
</organism>
<dbReference type="EMBL" id="JACJVO010000009">
    <property type="protein sequence ID" value="MBB6731106.1"/>
    <property type="molecule type" value="Genomic_DNA"/>
</dbReference>
<gene>
    <name evidence="8" type="ORF">H7C18_09330</name>
</gene>
<feature type="domain" description="HTH luxR-type" evidence="6">
    <location>
        <begin position="156"/>
        <end position="221"/>
    </location>
</feature>
<dbReference type="GO" id="GO:0000160">
    <property type="term" value="P:phosphorelay signal transduction system"/>
    <property type="evidence" value="ECO:0007669"/>
    <property type="project" value="InterPro"/>
</dbReference>
<keyword evidence="9" id="KW-1185">Reference proteome</keyword>
<dbReference type="Gene3D" id="3.40.50.2300">
    <property type="match status" value="1"/>
</dbReference>
<protein>
    <submittedName>
        <fullName evidence="8">Response regulator transcription factor</fullName>
    </submittedName>
</protein>
<evidence type="ECO:0000313" key="9">
    <source>
        <dbReference type="Proteomes" id="UP000564644"/>
    </source>
</evidence>
<dbReference type="CDD" id="cd06170">
    <property type="entry name" value="LuxR_C_like"/>
    <property type="match status" value="1"/>
</dbReference>
<evidence type="ECO:0000313" key="8">
    <source>
        <dbReference type="EMBL" id="MBB6731106.1"/>
    </source>
</evidence>
<dbReference type="InterPro" id="IPR000792">
    <property type="entry name" value="Tscrpt_reg_LuxR_C"/>
</dbReference>
<dbReference type="PROSITE" id="PS50043">
    <property type="entry name" value="HTH_LUXR_2"/>
    <property type="match status" value="1"/>
</dbReference>
<dbReference type="GO" id="GO:0006355">
    <property type="term" value="P:regulation of DNA-templated transcription"/>
    <property type="evidence" value="ECO:0007669"/>
    <property type="project" value="InterPro"/>
</dbReference>
<dbReference type="SMART" id="SM00448">
    <property type="entry name" value="REC"/>
    <property type="match status" value="1"/>
</dbReference>
<dbReference type="Pfam" id="PF00072">
    <property type="entry name" value="Response_reg"/>
    <property type="match status" value="1"/>
</dbReference>
<evidence type="ECO:0000256" key="4">
    <source>
        <dbReference type="ARBA" id="ARBA00023163"/>
    </source>
</evidence>
<evidence type="ECO:0000256" key="3">
    <source>
        <dbReference type="ARBA" id="ARBA00023125"/>
    </source>
</evidence>
<evidence type="ECO:0000259" key="7">
    <source>
        <dbReference type="PROSITE" id="PS50110"/>
    </source>
</evidence>
<evidence type="ECO:0000256" key="5">
    <source>
        <dbReference type="PROSITE-ProRule" id="PRU00169"/>
    </source>
</evidence>
<dbReference type="AlphaFoldDB" id="A0A7X0VUM8"/>
<sequence length="226" mass="25065">MQPFRVLLVDDHKHARQGMREIVSEDDDFLVVGEAASGEEALALMDRATPELVLMDISMPGMGGLEAAKAIKSRYPEVKIVMVTVSDDPAHLFEALKKGAQGYLLKNLNPAAWREYLRAIASDEAPLNPELALSILREFAGRSMAADARERGGARDGLLREGLTPRETEILQEVARGRTNRDIASELGLSEHTVKNHLKNILQKLHLDNRVQLTRYAFESGLVDRS</sequence>
<dbReference type="RefSeq" id="WP_185128747.1">
    <property type="nucleotide sequence ID" value="NZ_JACJVO010000009.1"/>
</dbReference>
<dbReference type="Proteomes" id="UP000564644">
    <property type="component" value="Unassembled WGS sequence"/>
</dbReference>
<keyword evidence="3" id="KW-0238">DNA-binding</keyword>
<proteinExistence type="predicted"/>
<name>A0A7X0VUM8_9BACL</name>
<dbReference type="InterPro" id="IPR016032">
    <property type="entry name" value="Sig_transdc_resp-reg_C-effctor"/>
</dbReference>
<dbReference type="InterPro" id="IPR011006">
    <property type="entry name" value="CheY-like_superfamily"/>
</dbReference>
<reference evidence="8 9" key="1">
    <citation type="submission" date="2020-08" db="EMBL/GenBank/DDBJ databases">
        <title>Cohnella phylogeny.</title>
        <authorList>
            <person name="Dunlap C."/>
        </authorList>
    </citation>
    <scope>NUCLEOTIDE SEQUENCE [LARGE SCALE GENOMIC DNA]</scope>
    <source>
        <strain evidence="8 9">CBP 2801</strain>
    </source>
</reference>
<dbReference type="PRINTS" id="PR00038">
    <property type="entry name" value="HTHLUXR"/>
</dbReference>
<dbReference type="PROSITE" id="PS00622">
    <property type="entry name" value="HTH_LUXR_1"/>
    <property type="match status" value="1"/>
</dbReference>
<dbReference type="GO" id="GO:0003677">
    <property type="term" value="F:DNA binding"/>
    <property type="evidence" value="ECO:0007669"/>
    <property type="project" value="UniProtKB-KW"/>
</dbReference>
<dbReference type="InterPro" id="IPR039420">
    <property type="entry name" value="WalR-like"/>
</dbReference>
<dbReference type="SMART" id="SM00421">
    <property type="entry name" value="HTH_LUXR"/>
    <property type="match status" value="1"/>
</dbReference>
<dbReference type="PANTHER" id="PTHR43214">
    <property type="entry name" value="TWO-COMPONENT RESPONSE REGULATOR"/>
    <property type="match status" value="1"/>
</dbReference>
<comment type="caution">
    <text evidence="8">The sequence shown here is derived from an EMBL/GenBank/DDBJ whole genome shotgun (WGS) entry which is preliminary data.</text>
</comment>
<dbReference type="CDD" id="cd17535">
    <property type="entry name" value="REC_NarL-like"/>
    <property type="match status" value="1"/>
</dbReference>
<dbReference type="SUPFAM" id="SSF52172">
    <property type="entry name" value="CheY-like"/>
    <property type="match status" value="1"/>
</dbReference>
<feature type="modified residue" description="4-aspartylphosphate" evidence="5">
    <location>
        <position position="56"/>
    </location>
</feature>
<keyword evidence="1 5" id="KW-0597">Phosphoprotein</keyword>
<evidence type="ECO:0000259" key="6">
    <source>
        <dbReference type="PROSITE" id="PS50043"/>
    </source>
</evidence>